<dbReference type="Gene3D" id="3.30.70.270">
    <property type="match status" value="1"/>
</dbReference>
<evidence type="ECO:0000313" key="2">
    <source>
        <dbReference type="EMBL" id="GFC77327.1"/>
    </source>
</evidence>
<dbReference type="InterPro" id="IPR043502">
    <property type="entry name" value="DNA/RNA_pol_sf"/>
</dbReference>
<dbReference type="GO" id="GO:0003964">
    <property type="term" value="F:RNA-directed DNA polymerase activity"/>
    <property type="evidence" value="ECO:0007669"/>
    <property type="project" value="UniProtKB-KW"/>
</dbReference>
<dbReference type="AlphaFoldDB" id="A0A699QXB7"/>
<dbReference type="InterPro" id="IPR043128">
    <property type="entry name" value="Rev_trsase/Diguanyl_cyclase"/>
</dbReference>
<dbReference type="InterPro" id="IPR000477">
    <property type="entry name" value="RT_dom"/>
</dbReference>
<dbReference type="EMBL" id="BKCJ011060567">
    <property type="protein sequence ID" value="GFC77327.1"/>
    <property type="molecule type" value="Genomic_DNA"/>
</dbReference>
<comment type="caution">
    <text evidence="2">The sequence shown here is derived from an EMBL/GenBank/DDBJ whole genome shotgun (WGS) entry which is preliminary data.</text>
</comment>
<keyword evidence="2" id="KW-0808">Transferase</keyword>
<dbReference type="Gene3D" id="3.10.10.10">
    <property type="entry name" value="HIV Type 1 Reverse Transcriptase, subunit A, domain 1"/>
    <property type="match status" value="1"/>
</dbReference>
<feature type="domain" description="Reverse transcriptase" evidence="1">
    <location>
        <begin position="2"/>
        <end position="61"/>
    </location>
</feature>
<protein>
    <submittedName>
        <fullName evidence="2">Reverse transcriptase</fullName>
    </submittedName>
</protein>
<evidence type="ECO:0000259" key="1">
    <source>
        <dbReference type="Pfam" id="PF00078"/>
    </source>
</evidence>
<dbReference type="CDD" id="cd01647">
    <property type="entry name" value="RT_LTR"/>
    <property type="match status" value="1"/>
</dbReference>
<dbReference type="PANTHER" id="PTHR24559:SF444">
    <property type="entry name" value="REVERSE TRANSCRIPTASE DOMAIN-CONTAINING PROTEIN"/>
    <property type="match status" value="1"/>
</dbReference>
<reference evidence="2" key="1">
    <citation type="journal article" date="2019" name="Sci. Rep.">
        <title>Draft genome of Tanacetum cinerariifolium, the natural source of mosquito coil.</title>
        <authorList>
            <person name="Yamashiro T."/>
            <person name="Shiraishi A."/>
            <person name="Satake H."/>
            <person name="Nakayama K."/>
        </authorList>
    </citation>
    <scope>NUCLEOTIDE SEQUENCE</scope>
</reference>
<organism evidence="2">
    <name type="scientific">Tanacetum cinerariifolium</name>
    <name type="common">Dalmatian daisy</name>
    <name type="synonym">Chrysanthemum cinerariifolium</name>
    <dbReference type="NCBI Taxonomy" id="118510"/>
    <lineage>
        <taxon>Eukaryota</taxon>
        <taxon>Viridiplantae</taxon>
        <taxon>Streptophyta</taxon>
        <taxon>Embryophyta</taxon>
        <taxon>Tracheophyta</taxon>
        <taxon>Spermatophyta</taxon>
        <taxon>Magnoliopsida</taxon>
        <taxon>eudicotyledons</taxon>
        <taxon>Gunneridae</taxon>
        <taxon>Pentapetalae</taxon>
        <taxon>asterids</taxon>
        <taxon>campanulids</taxon>
        <taxon>Asterales</taxon>
        <taxon>Asteraceae</taxon>
        <taxon>Asteroideae</taxon>
        <taxon>Anthemideae</taxon>
        <taxon>Anthemidinae</taxon>
        <taxon>Tanacetum</taxon>
    </lineage>
</organism>
<proteinExistence type="predicted"/>
<dbReference type="InterPro" id="IPR053134">
    <property type="entry name" value="RNA-dir_DNA_polymerase"/>
</dbReference>
<dbReference type="PANTHER" id="PTHR24559">
    <property type="entry name" value="TRANSPOSON TY3-I GAG-POL POLYPROTEIN"/>
    <property type="match status" value="1"/>
</dbReference>
<accession>A0A699QXB7</accession>
<sequence>MCIDYQELNKLTVKNRYPLPRIDDLFDQFQGLSVYSKIDLRSGYLQLRIKEEDIPITAFQT</sequence>
<gene>
    <name evidence="2" type="ORF">Tci_849297</name>
</gene>
<dbReference type="SUPFAM" id="SSF56672">
    <property type="entry name" value="DNA/RNA polymerases"/>
    <property type="match status" value="1"/>
</dbReference>
<name>A0A699QXB7_TANCI</name>
<keyword evidence="2" id="KW-0548">Nucleotidyltransferase</keyword>
<feature type="non-terminal residue" evidence="2">
    <location>
        <position position="61"/>
    </location>
</feature>
<keyword evidence="2" id="KW-0695">RNA-directed DNA polymerase</keyword>
<dbReference type="Pfam" id="PF00078">
    <property type="entry name" value="RVT_1"/>
    <property type="match status" value="1"/>
</dbReference>